<dbReference type="PANTHER" id="PTHR16830">
    <property type="entry name" value="SH2 CONTAINING ADAPTOR PRAM-1 RELATED"/>
    <property type="match status" value="1"/>
</dbReference>
<dbReference type="Ensembl" id="ENSCSET00000029004.1">
    <property type="protein sequence ID" value="ENSCSEP00000028618.1"/>
    <property type="gene ID" value="ENSCSEG00000018315.1"/>
</dbReference>
<dbReference type="InParanoid" id="A0A3P8WME1"/>
<dbReference type="GO" id="GO:0005886">
    <property type="term" value="C:plasma membrane"/>
    <property type="evidence" value="ECO:0007669"/>
    <property type="project" value="InterPro"/>
</dbReference>
<dbReference type="InterPro" id="IPR036028">
    <property type="entry name" value="SH3-like_dom_sf"/>
</dbReference>
<dbReference type="GO" id="GO:0050852">
    <property type="term" value="P:T cell receptor signaling pathway"/>
    <property type="evidence" value="ECO:0007669"/>
    <property type="project" value="TreeGrafter"/>
</dbReference>
<feature type="domain" description="Helically-extended SH3" evidence="2">
    <location>
        <begin position="10"/>
        <end position="83"/>
    </location>
</feature>
<dbReference type="Gene3D" id="2.30.30.40">
    <property type="entry name" value="SH3 Domains"/>
    <property type="match status" value="1"/>
</dbReference>
<reference evidence="3" key="3">
    <citation type="submission" date="2025-09" db="UniProtKB">
        <authorList>
            <consortium name="Ensembl"/>
        </authorList>
    </citation>
    <scope>IDENTIFICATION</scope>
</reference>
<evidence type="ECO:0000256" key="1">
    <source>
        <dbReference type="ARBA" id="ARBA00022553"/>
    </source>
</evidence>
<dbReference type="PANTHER" id="PTHR16830:SF19">
    <property type="entry name" value="FYN-BINDING PROTEIN-LIKE-RELATED"/>
    <property type="match status" value="1"/>
</dbReference>
<dbReference type="SUPFAM" id="SSF50044">
    <property type="entry name" value="SH3-domain"/>
    <property type="match status" value="1"/>
</dbReference>
<dbReference type="Pfam" id="PF14603">
    <property type="entry name" value="hSH3"/>
    <property type="match status" value="1"/>
</dbReference>
<reference evidence="3 4" key="1">
    <citation type="journal article" date="2014" name="Nat. Genet.">
        <title>Whole-genome sequence of a flatfish provides insights into ZW sex chromosome evolution and adaptation to a benthic lifestyle.</title>
        <authorList>
            <person name="Chen S."/>
            <person name="Zhang G."/>
            <person name="Shao C."/>
            <person name="Huang Q."/>
            <person name="Liu G."/>
            <person name="Zhang P."/>
            <person name="Song W."/>
            <person name="An N."/>
            <person name="Chalopin D."/>
            <person name="Volff J.N."/>
            <person name="Hong Y."/>
            <person name="Li Q."/>
            <person name="Sha Z."/>
            <person name="Zhou H."/>
            <person name="Xie M."/>
            <person name="Yu Q."/>
            <person name="Liu Y."/>
            <person name="Xiang H."/>
            <person name="Wang N."/>
            <person name="Wu K."/>
            <person name="Yang C."/>
            <person name="Zhou Q."/>
            <person name="Liao X."/>
            <person name="Yang L."/>
            <person name="Hu Q."/>
            <person name="Zhang J."/>
            <person name="Meng L."/>
            <person name="Jin L."/>
            <person name="Tian Y."/>
            <person name="Lian J."/>
            <person name="Yang J."/>
            <person name="Miao G."/>
            <person name="Liu S."/>
            <person name="Liang Z."/>
            <person name="Yan F."/>
            <person name="Li Y."/>
            <person name="Sun B."/>
            <person name="Zhang H."/>
            <person name="Zhang J."/>
            <person name="Zhu Y."/>
            <person name="Du M."/>
            <person name="Zhao Y."/>
            <person name="Schartl M."/>
            <person name="Tang Q."/>
            <person name="Wang J."/>
        </authorList>
    </citation>
    <scope>NUCLEOTIDE SEQUENCE</scope>
</reference>
<keyword evidence="4" id="KW-1185">Reference proteome</keyword>
<evidence type="ECO:0000313" key="3">
    <source>
        <dbReference type="Ensembl" id="ENSCSEP00000028618.1"/>
    </source>
</evidence>
<dbReference type="GO" id="GO:0072659">
    <property type="term" value="P:protein localization to plasma membrane"/>
    <property type="evidence" value="ECO:0007669"/>
    <property type="project" value="TreeGrafter"/>
</dbReference>
<sequence>MEQQKREKELRKNFMYDGPIRVLQRLMVDPKGVIKKSGGKDLPVCQGEVLDAIQFTNSKKVLCRNRFGKCMEGEIYDDVDHSNGEFSLTHVQ</sequence>
<dbReference type="InterPro" id="IPR029294">
    <property type="entry name" value="hSH3"/>
</dbReference>
<proteinExistence type="predicted"/>
<accession>A0A3P8WME1</accession>
<organism evidence="3 4">
    <name type="scientific">Cynoglossus semilaevis</name>
    <name type="common">Tongue sole</name>
    <dbReference type="NCBI Taxonomy" id="244447"/>
    <lineage>
        <taxon>Eukaryota</taxon>
        <taxon>Metazoa</taxon>
        <taxon>Chordata</taxon>
        <taxon>Craniata</taxon>
        <taxon>Vertebrata</taxon>
        <taxon>Euteleostomi</taxon>
        <taxon>Actinopterygii</taxon>
        <taxon>Neopterygii</taxon>
        <taxon>Teleostei</taxon>
        <taxon>Neoteleostei</taxon>
        <taxon>Acanthomorphata</taxon>
        <taxon>Carangaria</taxon>
        <taxon>Pleuronectiformes</taxon>
        <taxon>Pleuronectoidei</taxon>
        <taxon>Cynoglossidae</taxon>
        <taxon>Cynoglossinae</taxon>
        <taxon>Cynoglossus</taxon>
    </lineage>
</organism>
<dbReference type="Proteomes" id="UP000265120">
    <property type="component" value="Chromosome 2"/>
</dbReference>
<keyword evidence="1" id="KW-0597">Phosphoprotein</keyword>
<evidence type="ECO:0000313" key="4">
    <source>
        <dbReference type="Proteomes" id="UP000265120"/>
    </source>
</evidence>
<dbReference type="InterPro" id="IPR043443">
    <property type="entry name" value="FYB1/2-like"/>
</dbReference>
<name>A0A3P8WME1_CYNSE</name>
<evidence type="ECO:0000259" key="2">
    <source>
        <dbReference type="Pfam" id="PF14603"/>
    </source>
</evidence>
<dbReference type="GO" id="GO:0007229">
    <property type="term" value="P:integrin-mediated signaling pathway"/>
    <property type="evidence" value="ECO:0007669"/>
    <property type="project" value="InterPro"/>
</dbReference>
<dbReference type="GeneTree" id="ENSGT00940000173859"/>
<protein>
    <recommendedName>
        <fullName evidence="2">Helically-extended SH3 domain-containing protein</fullName>
    </recommendedName>
</protein>
<dbReference type="OMA" id="NRFGKCM"/>
<dbReference type="AlphaFoldDB" id="A0A3P8WME1"/>
<reference evidence="3" key="2">
    <citation type="submission" date="2025-08" db="UniProtKB">
        <authorList>
            <consortium name="Ensembl"/>
        </authorList>
    </citation>
    <scope>IDENTIFICATION</scope>
</reference>